<protein>
    <submittedName>
        <fullName evidence="2">Uncharacterized protein</fullName>
    </submittedName>
</protein>
<comment type="caution">
    <text evidence="2">The sequence shown here is derived from an EMBL/GenBank/DDBJ whole genome shotgun (WGS) entry which is preliminary data.</text>
</comment>
<dbReference type="GeneID" id="94349090"/>
<dbReference type="OrthoDB" id="167289at2759"/>
<keyword evidence="1" id="KW-0812">Transmembrane</keyword>
<evidence type="ECO:0000256" key="1">
    <source>
        <dbReference type="SAM" id="Phobius"/>
    </source>
</evidence>
<evidence type="ECO:0000313" key="3">
    <source>
        <dbReference type="Proteomes" id="UP000294530"/>
    </source>
</evidence>
<sequence length="134" mass="15262">MTHKFHGCFWSVVAVAGTVTAAVVFYKYASRRNRESEESELHTATEMQIATECQECEECITDDESEEKEDLDNSQKMLLATFGLMLMVLVTIVSSALPLSYQFEDTYFMEIPLFQPLLWIAAGIFQVGSKQTQW</sequence>
<dbReference type="Proteomes" id="UP000294530">
    <property type="component" value="Unassembled WGS sequence"/>
</dbReference>
<keyword evidence="1" id="KW-1133">Transmembrane helix</keyword>
<keyword evidence="1" id="KW-0472">Membrane</keyword>
<name>A0A976ICU8_BRELC</name>
<gene>
    <name evidence="2" type="ORF">CCR75_005338</name>
</gene>
<accession>A0A976ICU8</accession>
<keyword evidence="3" id="KW-1185">Reference proteome</keyword>
<proteinExistence type="predicted"/>
<reference evidence="2 3" key="1">
    <citation type="journal article" date="2021" name="Genome Biol.">
        <title>AFLAP: assembly-free linkage analysis pipeline using k-mers from genome sequencing data.</title>
        <authorList>
            <person name="Fletcher K."/>
            <person name="Zhang L."/>
            <person name="Gil J."/>
            <person name="Han R."/>
            <person name="Cavanaugh K."/>
            <person name="Michelmore R."/>
        </authorList>
    </citation>
    <scope>NUCLEOTIDE SEQUENCE [LARGE SCALE GENOMIC DNA]</scope>
    <source>
        <strain evidence="2 3">SF5</strain>
    </source>
</reference>
<organism evidence="2 3">
    <name type="scientific">Bremia lactucae</name>
    <name type="common">Lettuce downy mildew</name>
    <dbReference type="NCBI Taxonomy" id="4779"/>
    <lineage>
        <taxon>Eukaryota</taxon>
        <taxon>Sar</taxon>
        <taxon>Stramenopiles</taxon>
        <taxon>Oomycota</taxon>
        <taxon>Peronosporomycetes</taxon>
        <taxon>Peronosporales</taxon>
        <taxon>Peronosporaceae</taxon>
        <taxon>Bremia</taxon>
    </lineage>
</organism>
<feature type="transmembrane region" description="Helical" evidence="1">
    <location>
        <begin position="6"/>
        <end position="26"/>
    </location>
</feature>
<dbReference type="EMBL" id="SHOA02000013">
    <property type="protein sequence ID" value="TDH67004.1"/>
    <property type="molecule type" value="Genomic_DNA"/>
</dbReference>
<dbReference type="KEGG" id="blac:94349090"/>
<dbReference type="RefSeq" id="XP_067816503.1">
    <property type="nucleotide sequence ID" value="XM_067963419.1"/>
</dbReference>
<dbReference type="AlphaFoldDB" id="A0A976ICU8"/>
<evidence type="ECO:0000313" key="2">
    <source>
        <dbReference type="EMBL" id="TDH67004.1"/>
    </source>
</evidence>
<feature type="transmembrane region" description="Helical" evidence="1">
    <location>
        <begin position="78"/>
        <end position="101"/>
    </location>
</feature>